<protein>
    <submittedName>
        <fullName evidence="1">Uncharacterized protein</fullName>
    </submittedName>
</protein>
<dbReference type="Proteomes" id="UP001229081">
    <property type="component" value="Unassembled WGS sequence"/>
</dbReference>
<dbReference type="Gene3D" id="3.40.50.1000">
    <property type="entry name" value="HAD superfamily/HAD-like"/>
    <property type="match status" value="1"/>
</dbReference>
<dbReference type="RefSeq" id="WP_306256071.1">
    <property type="nucleotide sequence ID" value="NZ_JAUFSA010000007.1"/>
</dbReference>
<dbReference type="InterPro" id="IPR023214">
    <property type="entry name" value="HAD_sf"/>
</dbReference>
<evidence type="ECO:0000313" key="1">
    <source>
        <dbReference type="EMBL" id="MDP7739643.1"/>
    </source>
</evidence>
<accession>A0AAJ1SK31</accession>
<dbReference type="EMBL" id="JAUFSA010000007">
    <property type="protein sequence ID" value="MDP7739643.1"/>
    <property type="molecule type" value="Genomic_DNA"/>
</dbReference>
<proteinExistence type="predicted"/>
<organism evidence="1 2">
    <name type="scientific">Mycobacterium paragordonae</name>
    <dbReference type="NCBI Taxonomy" id="1389713"/>
    <lineage>
        <taxon>Bacteria</taxon>
        <taxon>Bacillati</taxon>
        <taxon>Actinomycetota</taxon>
        <taxon>Actinomycetes</taxon>
        <taxon>Mycobacteriales</taxon>
        <taxon>Mycobacteriaceae</taxon>
        <taxon>Mycobacterium</taxon>
    </lineage>
</organism>
<name>A0AAJ1SK31_9MYCO</name>
<sequence>MALLDFDGVLCDMEPFAYELNEHRGVGNRWSRFYCHTSQAAPVDAGVELVAALDRLGWRYAVSAIRPAGYRPMVGPWLRQHLTKSRPAEWWYVDEIPGWSAVDNKRAHWVQAMVSRDAPVCPLFVDDEPAVVEKLIDRGVPAMCLDELAGLSDADLAGVLEYSLKGAIEQQNALRVQARHKGILPTARDKTSPPRR</sequence>
<dbReference type="AlphaFoldDB" id="A0AAJ1SK31"/>
<evidence type="ECO:0000313" key="2">
    <source>
        <dbReference type="Proteomes" id="UP001229081"/>
    </source>
</evidence>
<comment type="caution">
    <text evidence="1">The sequence shown here is derived from an EMBL/GenBank/DDBJ whole genome shotgun (WGS) entry which is preliminary data.</text>
</comment>
<gene>
    <name evidence="1" type="ORF">QXL92_33495</name>
</gene>
<reference evidence="1" key="1">
    <citation type="submission" date="2023-06" db="EMBL/GenBank/DDBJ databases">
        <title>Identification of two novel mycobacterium reveal diversities and complexities of Mycobacterium gordonae clade.</title>
        <authorList>
            <person name="Matsumoto Y."/>
            <person name="Nakamura S."/>
            <person name="Motooka D."/>
            <person name="Fukushima K."/>
        </authorList>
    </citation>
    <scope>NUCLEOTIDE SEQUENCE</scope>
    <source>
        <strain evidence="1">TY812</strain>
    </source>
</reference>